<protein>
    <submittedName>
        <fullName evidence="14">THAP domain-containing protein 11</fullName>
    </submittedName>
</protein>
<dbReference type="PROSITE" id="PS50950">
    <property type="entry name" value="ZF_THAP"/>
    <property type="match status" value="1"/>
</dbReference>
<gene>
    <name evidence="14" type="ORF">PoB_005722500</name>
</gene>
<evidence type="ECO:0000256" key="12">
    <source>
        <dbReference type="PROSITE-ProRule" id="PRU00309"/>
    </source>
</evidence>
<evidence type="ECO:0000256" key="8">
    <source>
        <dbReference type="ARBA" id="ARBA00023125"/>
    </source>
</evidence>
<comment type="subcellular location">
    <subcellularLocation>
        <location evidence="1">Nucleus</location>
        <location evidence="1">Nucleoplasm</location>
    </subcellularLocation>
</comment>
<keyword evidence="6" id="KW-0805">Transcription regulation</keyword>
<dbReference type="PANTHER" id="PTHR46600">
    <property type="entry name" value="THAP DOMAIN-CONTAINING"/>
    <property type="match status" value="1"/>
</dbReference>
<dbReference type="GO" id="GO:0005654">
    <property type="term" value="C:nucleoplasm"/>
    <property type="evidence" value="ECO:0007669"/>
    <property type="project" value="UniProtKB-SubCell"/>
</dbReference>
<keyword evidence="5" id="KW-0862">Zinc</keyword>
<keyword evidence="4 12" id="KW-0863">Zinc-finger</keyword>
<dbReference type="Gene3D" id="6.20.210.20">
    <property type="entry name" value="THAP domain"/>
    <property type="match status" value="1"/>
</dbReference>
<keyword evidence="7" id="KW-0175">Coiled coil</keyword>
<dbReference type="AlphaFoldDB" id="A0AAV4CGS7"/>
<keyword evidence="8 12" id="KW-0238">DNA-binding</keyword>
<dbReference type="InterPro" id="IPR026516">
    <property type="entry name" value="THAP1/10"/>
</dbReference>
<evidence type="ECO:0000256" key="1">
    <source>
        <dbReference type="ARBA" id="ARBA00004642"/>
    </source>
</evidence>
<proteinExistence type="inferred from homology"/>
<keyword evidence="10" id="KW-0539">Nucleus</keyword>
<dbReference type="PANTHER" id="PTHR46600:SF1">
    <property type="entry name" value="THAP DOMAIN-CONTAINING PROTEIN 1"/>
    <property type="match status" value="1"/>
</dbReference>
<evidence type="ECO:0000256" key="3">
    <source>
        <dbReference type="ARBA" id="ARBA00022723"/>
    </source>
</evidence>
<dbReference type="Pfam" id="PF05485">
    <property type="entry name" value="THAP"/>
    <property type="match status" value="1"/>
</dbReference>
<dbReference type="EMBL" id="BLXT01006256">
    <property type="protein sequence ID" value="GFO30720.1"/>
    <property type="molecule type" value="Genomic_DNA"/>
</dbReference>
<evidence type="ECO:0000256" key="9">
    <source>
        <dbReference type="ARBA" id="ARBA00023163"/>
    </source>
</evidence>
<comment type="similarity">
    <text evidence="2">Belongs to the THAP1 family.</text>
</comment>
<name>A0AAV4CGS7_9GAST</name>
<dbReference type="SMART" id="SM00980">
    <property type="entry name" value="THAP"/>
    <property type="match status" value="1"/>
</dbReference>
<evidence type="ECO:0000256" key="10">
    <source>
        <dbReference type="ARBA" id="ARBA00023242"/>
    </source>
</evidence>
<dbReference type="GO" id="GO:0043565">
    <property type="term" value="F:sequence-specific DNA binding"/>
    <property type="evidence" value="ECO:0007669"/>
    <property type="project" value="InterPro"/>
</dbReference>
<evidence type="ECO:0000313" key="14">
    <source>
        <dbReference type="EMBL" id="GFO30720.1"/>
    </source>
</evidence>
<evidence type="ECO:0000256" key="4">
    <source>
        <dbReference type="ARBA" id="ARBA00022771"/>
    </source>
</evidence>
<evidence type="ECO:0000256" key="2">
    <source>
        <dbReference type="ARBA" id="ARBA00006177"/>
    </source>
</evidence>
<evidence type="ECO:0000313" key="15">
    <source>
        <dbReference type="Proteomes" id="UP000735302"/>
    </source>
</evidence>
<dbReference type="SUPFAM" id="SSF57716">
    <property type="entry name" value="Glucocorticoid receptor-like (DNA-binding domain)"/>
    <property type="match status" value="1"/>
</dbReference>
<keyword evidence="3" id="KW-0479">Metal-binding</keyword>
<evidence type="ECO:0000256" key="11">
    <source>
        <dbReference type="ARBA" id="ARBA00023306"/>
    </source>
</evidence>
<organism evidence="14 15">
    <name type="scientific">Plakobranchus ocellatus</name>
    <dbReference type="NCBI Taxonomy" id="259542"/>
    <lineage>
        <taxon>Eukaryota</taxon>
        <taxon>Metazoa</taxon>
        <taxon>Spiralia</taxon>
        <taxon>Lophotrochozoa</taxon>
        <taxon>Mollusca</taxon>
        <taxon>Gastropoda</taxon>
        <taxon>Heterobranchia</taxon>
        <taxon>Euthyneura</taxon>
        <taxon>Panpulmonata</taxon>
        <taxon>Sacoglossa</taxon>
        <taxon>Placobranchoidea</taxon>
        <taxon>Plakobranchidae</taxon>
        <taxon>Plakobranchus</taxon>
    </lineage>
</organism>
<comment type="caution">
    <text evidence="14">The sequence shown here is derived from an EMBL/GenBank/DDBJ whole genome shotgun (WGS) entry which is preliminary data.</text>
</comment>
<evidence type="ECO:0000256" key="5">
    <source>
        <dbReference type="ARBA" id="ARBA00022833"/>
    </source>
</evidence>
<evidence type="ECO:0000259" key="13">
    <source>
        <dbReference type="PROSITE" id="PS50950"/>
    </source>
</evidence>
<keyword evidence="15" id="KW-1185">Reference proteome</keyword>
<sequence>MPRKCCVPNCKGNYSETEKVSVFHFPADEERKRLWCKKIPRADFQPTSQSVVCEKHFDENFIIRIDKAVRPDGTILSVKRDRPKLTADAFPSIFPMCPSYLSSSVATKRKAPDDRRNEQLKRDNESFFNWIEADKIRDFEQFSNFFKERVDNNVWLYKLCCFEETTGPLQCWSIYKLMDFVDSGPRLSCTIRIFSDLHVEIFTEKNGKYIIIIFDTMT</sequence>
<feature type="domain" description="THAP-type" evidence="13">
    <location>
        <begin position="1"/>
        <end position="94"/>
    </location>
</feature>
<dbReference type="GO" id="GO:0008270">
    <property type="term" value="F:zinc ion binding"/>
    <property type="evidence" value="ECO:0007669"/>
    <property type="project" value="UniProtKB-KW"/>
</dbReference>
<dbReference type="InterPro" id="IPR006612">
    <property type="entry name" value="THAP_Znf"/>
</dbReference>
<dbReference type="InterPro" id="IPR038441">
    <property type="entry name" value="THAP_Znf_sf"/>
</dbReference>
<keyword evidence="11" id="KW-0131">Cell cycle</keyword>
<reference evidence="14 15" key="1">
    <citation type="journal article" date="2021" name="Elife">
        <title>Chloroplast acquisition without the gene transfer in kleptoplastic sea slugs, Plakobranchus ocellatus.</title>
        <authorList>
            <person name="Maeda T."/>
            <person name="Takahashi S."/>
            <person name="Yoshida T."/>
            <person name="Shimamura S."/>
            <person name="Takaki Y."/>
            <person name="Nagai Y."/>
            <person name="Toyoda A."/>
            <person name="Suzuki Y."/>
            <person name="Arimoto A."/>
            <person name="Ishii H."/>
            <person name="Satoh N."/>
            <person name="Nishiyama T."/>
            <person name="Hasebe M."/>
            <person name="Maruyama T."/>
            <person name="Minagawa J."/>
            <person name="Obokata J."/>
            <person name="Shigenobu S."/>
        </authorList>
    </citation>
    <scope>NUCLEOTIDE SEQUENCE [LARGE SCALE GENOMIC DNA]</scope>
</reference>
<accession>A0AAV4CGS7</accession>
<keyword evidence="9" id="KW-0804">Transcription</keyword>
<dbReference type="Proteomes" id="UP000735302">
    <property type="component" value="Unassembled WGS sequence"/>
</dbReference>
<evidence type="ECO:0000256" key="7">
    <source>
        <dbReference type="ARBA" id="ARBA00023054"/>
    </source>
</evidence>
<evidence type="ECO:0000256" key="6">
    <source>
        <dbReference type="ARBA" id="ARBA00023015"/>
    </source>
</evidence>